<organism evidence="2 3">
    <name type="scientific">Chryseobacterium oleae</name>
    <dbReference type="NCBI Taxonomy" id="491207"/>
    <lineage>
        <taxon>Bacteria</taxon>
        <taxon>Pseudomonadati</taxon>
        <taxon>Bacteroidota</taxon>
        <taxon>Flavobacteriia</taxon>
        <taxon>Flavobacteriales</taxon>
        <taxon>Weeksellaceae</taxon>
        <taxon>Chryseobacterium group</taxon>
        <taxon>Chryseobacterium</taxon>
    </lineage>
</organism>
<dbReference type="Proteomes" id="UP000198769">
    <property type="component" value="Unassembled WGS sequence"/>
</dbReference>
<dbReference type="AlphaFoldDB" id="A0A1I4X5H4"/>
<dbReference type="PROSITE" id="PS51534">
    <property type="entry name" value="SEFIR"/>
    <property type="match status" value="1"/>
</dbReference>
<dbReference type="SUPFAM" id="SSF52200">
    <property type="entry name" value="Toll/Interleukin receptor TIR domain"/>
    <property type="match status" value="1"/>
</dbReference>
<keyword evidence="3" id="KW-1185">Reference proteome</keyword>
<dbReference type="InterPro" id="IPR013568">
    <property type="entry name" value="SEFIR_dom"/>
</dbReference>
<dbReference type="Gene3D" id="3.40.50.10140">
    <property type="entry name" value="Toll/interleukin-1 receptor homology (TIR) domain"/>
    <property type="match status" value="1"/>
</dbReference>
<evidence type="ECO:0000313" key="2">
    <source>
        <dbReference type="EMBL" id="SFN21268.1"/>
    </source>
</evidence>
<feature type="domain" description="SEFIR" evidence="1">
    <location>
        <begin position="2"/>
        <end position="138"/>
    </location>
</feature>
<gene>
    <name evidence="2" type="ORF">SAMN05421594_1506</name>
</gene>
<dbReference type="OrthoDB" id="5149141at2"/>
<dbReference type="Pfam" id="PF13676">
    <property type="entry name" value="TIR_2"/>
    <property type="match status" value="1"/>
</dbReference>
<dbReference type="EMBL" id="FOVD01000002">
    <property type="protein sequence ID" value="SFN21268.1"/>
    <property type="molecule type" value="Genomic_DNA"/>
</dbReference>
<reference evidence="3" key="1">
    <citation type="submission" date="2016-10" db="EMBL/GenBank/DDBJ databases">
        <authorList>
            <person name="Varghese N."/>
            <person name="Submissions S."/>
        </authorList>
    </citation>
    <scope>NUCLEOTIDE SEQUENCE [LARGE SCALE GENOMIC DNA]</scope>
    <source>
        <strain evidence="3">DSM 25575</strain>
    </source>
</reference>
<accession>A0A1I4X5H4</accession>
<sequence>MQKKIFISYSWGTNEHQEWVLNLAKRLMNDGVEVALDKWDLQGGHDVFEFMESMVKSEDISKVLIICDKNYQIKSNNRDGGVGAETQIITPEIFSNQKQEKFIPVVAERDENGKVILPIYLASRKYFDLSKEEYFEDGYEELLRNILEAPALPKPKVGKIPSYITESSSNNNQTNFILRRLENQLTKNPEKINSSSKEFIEIFLDNLWNYEFKSTSRDINVFGVELVNNLHSYKEIREDFIQFLEIVTKPEFTLDVDLLINFFEQAPKYDKPRELGNGGNQTPDNFKVIFHELFIYTIAVCIKNTNYVLAGDLLYSGYYYEDDYMRQDGAKNYCYLCGYHENLQTYYSREFNKVTGFGDFVIANLSPRINKMTFILADTICHYISELHFSSSYVNWFPLTHLYKLNNDFDFFKRLTSKRHFEKVKHIFKVSDENELKIVLNTYKNKNSQRERIRYGSGGFNHIPFIDSVIDITKIATER</sequence>
<dbReference type="InterPro" id="IPR035897">
    <property type="entry name" value="Toll_tir_struct_dom_sf"/>
</dbReference>
<protein>
    <submittedName>
        <fullName evidence="2">SEFIR domain-containing protein</fullName>
    </submittedName>
</protein>
<dbReference type="InterPro" id="IPR000157">
    <property type="entry name" value="TIR_dom"/>
</dbReference>
<evidence type="ECO:0000259" key="1">
    <source>
        <dbReference type="PROSITE" id="PS51534"/>
    </source>
</evidence>
<dbReference type="GO" id="GO:0007165">
    <property type="term" value="P:signal transduction"/>
    <property type="evidence" value="ECO:0007669"/>
    <property type="project" value="InterPro"/>
</dbReference>
<name>A0A1I4X5H4_CHROL</name>
<proteinExistence type="predicted"/>
<dbReference type="RefSeq" id="WP_090023930.1">
    <property type="nucleotide sequence ID" value="NZ_FOVD01000002.1"/>
</dbReference>
<evidence type="ECO:0000313" key="3">
    <source>
        <dbReference type="Proteomes" id="UP000198769"/>
    </source>
</evidence>